<organism evidence="1 2">
    <name type="scientific">Hyalomma asiaticum</name>
    <name type="common">Tick</name>
    <dbReference type="NCBI Taxonomy" id="266040"/>
    <lineage>
        <taxon>Eukaryota</taxon>
        <taxon>Metazoa</taxon>
        <taxon>Ecdysozoa</taxon>
        <taxon>Arthropoda</taxon>
        <taxon>Chelicerata</taxon>
        <taxon>Arachnida</taxon>
        <taxon>Acari</taxon>
        <taxon>Parasitiformes</taxon>
        <taxon>Ixodida</taxon>
        <taxon>Ixodoidea</taxon>
        <taxon>Ixodidae</taxon>
        <taxon>Hyalomminae</taxon>
        <taxon>Hyalomma</taxon>
    </lineage>
</organism>
<evidence type="ECO:0000313" key="2">
    <source>
        <dbReference type="Proteomes" id="UP000821845"/>
    </source>
</evidence>
<name>A0ACB7SWF7_HYAAI</name>
<accession>A0ACB7SWF7</accession>
<protein>
    <submittedName>
        <fullName evidence="1">Uncharacterized protein</fullName>
    </submittedName>
</protein>
<evidence type="ECO:0000313" key="1">
    <source>
        <dbReference type="EMBL" id="KAH6938148.1"/>
    </source>
</evidence>
<proteinExistence type="predicted"/>
<gene>
    <name evidence="1" type="ORF">HPB50_007263</name>
</gene>
<sequence>MASYEIVLFLLALLIGLVLRRAAPVAEISVLEQLERKLNSLENQKRKLKRQVADFRTRACRSETRLLEESTREGQAQVSDHRQGITLAYFFLSEVRSKGYDWAWTYSATCQNLDQGQDMYVDLDRHRSDLEDTSHELEACAHNHDEAVRLLHFCRSTILENLSSAIELAERRNAAVSKLYFEVFGETNGNVQLLSELTDPWRRWAELLAVQRDRTDRVFTHCLDRASRHKKIELEDLPAGIQLSWQEPDYGFDRILDLVRLRLSSISRSESVADFEYLRCAGNPSPASTLCAGGSGNGGGGSSSISNTNCFGAMRKSGYLRLARTLHKRMPDVPEERLVACLETLRSQNGGLTGLRISEIREEVSRLIQEWPSSAVR</sequence>
<dbReference type="EMBL" id="CM023482">
    <property type="protein sequence ID" value="KAH6938148.1"/>
    <property type="molecule type" value="Genomic_DNA"/>
</dbReference>
<keyword evidence="2" id="KW-1185">Reference proteome</keyword>
<dbReference type="Proteomes" id="UP000821845">
    <property type="component" value="Chromosome 2"/>
</dbReference>
<comment type="caution">
    <text evidence="1">The sequence shown here is derived from an EMBL/GenBank/DDBJ whole genome shotgun (WGS) entry which is preliminary data.</text>
</comment>
<reference evidence="1" key="1">
    <citation type="submission" date="2020-05" db="EMBL/GenBank/DDBJ databases">
        <title>Large-scale comparative analyses of tick genomes elucidate their genetic diversity and vector capacities.</title>
        <authorList>
            <person name="Jia N."/>
            <person name="Wang J."/>
            <person name="Shi W."/>
            <person name="Du L."/>
            <person name="Sun Y."/>
            <person name="Zhan W."/>
            <person name="Jiang J."/>
            <person name="Wang Q."/>
            <person name="Zhang B."/>
            <person name="Ji P."/>
            <person name="Sakyi L.B."/>
            <person name="Cui X."/>
            <person name="Yuan T."/>
            <person name="Jiang B."/>
            <person name="Yang W."/>
            <person name="Lam T.T.-Y."/>
            <person name="Chang Q."/>
            <person name="Ding S."/>
            <person name="Wang X."/>
            <person name="Zhu J."/>
            <person name="Ruan X."/>
            <person name="Zhao L."/>
            <person name="Wei J."/>
            <person name="Que T."/>
            <person name="Du C."/>
            <person name="Cheng J."/>
            <person name="Dai P."/>
            <person name="Han X."/>
            <person name="Huang E."/>
            <person name="Gao Y."/>
            <person name="Liu J."/>
            <person name="Shao H."/>
            <person name="Ye R."/>
            <person name="Li L."/>
            <person name="Wei W."/>
            <person name="Wang X."/>
            <person name="Wang C."/>
            <person name="Yang T."/>
            <person name="Huo Q."/>
            <person name="Li W."/>
            <person name="Guo W."/>
            <person name="Chen H."/>
            <person name="Zhou L."/>
            <person name="Ni X."/>
            <person name="Tian J."/>
            <person name="Zhou Y."/>
            <person name="Sheng Y."/>
            <person name="Liu T."/>
            <person name="Pan Y."/>
            <person name="Xia L."/>
            <person name="Li J."/>
            <person name="Zhao F."/>
            <person name="Cao W."/>
        </authorList>
    </citation>
    <scope>NUCLEOTIDE SEQUENCE</scope>
    <source>
        <strain evidence="1">Hyas-2018</strain>
    </source>
</reference>